<dbReference type="RefSeq" id="XP_001886559.1">
    <property type="nucleotide sequence ID" value="XM_001886524.1"/>
</dbReference>
<dbReference type="InParanoid" id="B0DRD0"/>
<evidence type="ECO:0000313" key="2">
    <source>
        <dbReference type="EMBL" id="EDR02849.1"/>
    </source>
</evidence>
<accession>B0DRD0</accession>
<sequence>MAEKLLCDCKRYCDGGRLVSRSTYYDHKPYRHQLAVITSVHEDSDKRRCIEDNTLAADSSSGTTENHRAPTPSLGHHDHMSAQTAADVSGSSHERVNTAGDAPQQDEPMAQRDDSPLDESMSGYEIDADVVPRTQELKIALDFNRFIAGATLENGDLGVEELESLLNPARDIPEIDSDDLLLSLKLFLSTTNASNQVYHDVRNDIMDVHPRTNCYPIMPSRRRLRQ</sequence>
<dbReference type="EMBL" id="DS547128">
    <property type="protein sequence ID" value="EDR02849.1"/>
    <property type="molecule type" value="Genomic_DNA"/>
</dbReference>
<dbReference type="KEGG" id="lbc:LACBIDRAFT_307988"/>
<dbReference type="GeneID" id="6082208"/>
<gene>
    <name evidence="2" type="ORF">LACBIDRAFT_307988</name>
</gene>
<reference evidence="2 3" key="1">
    <citation type="journal article" date="2008" name="Nature">
        <title>The genome of Laccaria bicolor provides insights into mycorrhizal symbiosis.</title>
        <authorList>
            <person name="Martin F."/>
            <person name="Aerts A."/>
            <person name="Ahren D."/>
            <person name="Brun A."/>
            <person name="Danchin E.G.J."/>
            <person name="Duchaussoy F."/>
            <person name="Gibon J."/>
            <person name="Kohler A."/>
            <person name="Lindquist E."/>
            <person name="Pereda V."/>
            <person name="Salamov A."/>
            <person name="Shapiro H.J."/>
            <person name="Wuyts J."/>
            <person name="Blaudez D."/>
            <person name="Buee M."/>
            <person name="Brokstein P."/>
            <person name="Canbaeck B."/>
            <person name="Cohen D."/>
            <person name="Courty P.E."/>
            <person name="Coutinho P.M."/>
            <person name="Delaruelle C."/>
            <person name="Detter J.C."/>
            <person name="Deveau A."/>
            <person name="DiFazio S."/>
            <person name="Duplessis S."/>
            <person name="Fraissinet-Tachet L."/>
            <person name="Lucic E."/>
            <person name="Frey-Klett P."/>
            <person name="Fourrey C."/>
            <person name="Feussner I."/>
            <person name="Gay G."/>
            <person name="Grimwood J."/>
            <person name="Hoegger P.J."/>
            <person name="Jain P."/>
            <person name="Kilaru S."/>
            <person name="Labbe J."/>
            <person name="Lin Y.C."/>
            <person name="Legue V."/>
            <person name="Le Tacon F."/>
            <person name="Marmeisse R."/>
            <person name="Melayah D."/>
            <person name="Montanini B."/>
            <person name="Muratet M."/>
            <person name="Nehls U."/>
            <person name="Niculita-Hirzel H."/>
            <person name="Oudot-Le Secq M.P."/>
            <person name="Peter M."/>
            <person name="Quesneville H."/>
            <person name="Rajashekar B."/>
            <person name="Reich M."/>
            <person name="Rouhier N."/>
            <person name="Schmutz J."/>
            <person name="Yin T."/>
            <person name="Chalot M."/>
            <person name="Henrissat B."/>
            <person name="Kuees U."/>
            <person name="Lucas S."/>
            <person name="Van de Peer Y."/>
            <person name="Podila G.K."/>
            <person name="Polle A."/>
            <person name="Pukkila P.J."/>
            <person name="Richardson P.M."/>
            <person name="Rouze P."/>
            <person name="Sanders I.R."/>
            <person name="Stajich J.E."/>
            <person name="Tunlid A."/>
            <person name="Tuskan G."/>
            <person name="Grigoriev I.V."/>
        </authorList>
    </citation>
    <scope>NUCLEOTIDE SEQUENCE [LARGE SCALE GENOMIC DNA]</scope>
    <source>
        <strain evidence="3">S238N-H82 / ATCC MYA-4686</strain>
    </source>
</reference>
<feature type="region of interest" description="Disordered" evidence="1">
    <location>
        <begin position="54"/>
        <end position="121"/>
    </location>
</feature>
<proteinExistence type="predicted"/>
<dbReference type="Proteomes" id="UP000001194">
    <property type="component" value="Unassembled WGS sequence"/>
</dbReference>
<dbReference type="OrthoDB" id="2742740at2759"/>
<feature type="compositionally biased region" description="Polar residues" evidence="1">
    <location>
        <begin position="81"/>
        <end position="91"/>
    </location>
</feature>
<keyword evidence="3" id="KW-1185">Reference proteome</keyword>
<name>B0DRD0_LACBS</name>
<protein>
    <submittedName>
        <fullName evidence="2">Predicted protein</fullName>
    </submittedName>
</protein>
<evidence type="ECO:0000313" key="3">
    <source>
        <dbReference type="Proteomes" id="UP000001194"/>
    </source>
</evidence>
<dbReference type="AlphaFoldDB" id="B0DRD0"/>
<organism evidence="3">
    <name type="scientific">Laccaria bicolor (strain S238N-H82 / ATCC MYA-4686)</name>
    <name type="common">Bicoloured deceiver</name>
    <name type="synonym">Laccaria laccata var. bicolor</name>
    <dbReference type="NCBI Taxonomy" id="486041"/>
    <lineage>
        <taxon>Eukaryota</taxon>
        <taxon>Fungi</taxon>
        <taxon>Dikarya</taxon>
        <taxon>Basidiomycota</taxon>
        <taxon>Agaricomycotina</taxon>
        <taxon>Agaricomycetes</taxon>
        <taxon>Agaricomycetidae</taxon>
        <taxon>Agaricales</taxon>
        <taxon>Agaricineae</taxon>
        <taxon>Hydnangiaceae</taxon>
        <taxon>Laccaria</taxon>
    </lineage>
</organism>
<dbReference type="HOGENOM" id="CLU_1224951_0_0_1"/>
<evidence type="ECO:0000256" key="1">
    <source>
        <dbReference type="SAM" id="MobiDB-lite"/>
    </source>
</evidence>